<sequence>MATRSSKNDPRFVLHRQQPRAEFLTPALRRIVLTDPAFAAALRVRVSNPDRWAAFIAGERFFRGKPCATCGSTRRRPRDGCCLDCVYRRNAGDWALMRRGVMPPAQRSRDGHAAHRAAMKAPAAVYERNGWGFKHAAGIDYYRDARHPANGWIRCDLLSPAQLFHLIETQPDLQHCARVAGWSV</sequence>
<dbReference type="EMBL" id="CP032519">
    <property type="protein sequence ID" value="QEZ46224.1"/>
    <property type="molecule type" value="Genomic_DNA"/>
</dbReference>
<accession>A0A5P3VIH4</accession>
<organism evidence="1 2">
    <name type="scientific">Cupriavidus oxalaticus</name>
    <dbReference type="NCBI Taxonomy" id="96344"/>
    <lineage>
        <taxon>Bacteria</taxon>
        <taxon>Pseudomonadati</taxon>
        <taxon>Pseudomonadota</taxon>
        <taxon>Betaproteobacteria</taxon>
        <taxon>Burkholderiales</taxon>
        <taxon>Burkholderiaceae</taxon>
        <taxon>Cupriavidus</taxon>
    </lineage>
</organism>
<dbReference type="AlphaFoldDB" id="A0A5P3VIH4"/>
<evidence type="ECO:0000313" key="1">
    <source>
        <dbReference type="EMBL" id="QEZ46224.1"/>
    </source>
</evidence>
<reference evidence="1 2" key="1">
    <citation type="submission" date="2018-09" db="EMBL/GenBank/DDBJ databases">
        <title>Complete genome sequence of Cupriavidus oxalaticus T2, a bacterium capable of phenol tolerance and degradation.</title>
        <authorList>
            <person name="Yan J."/>
        </authorList>
    </citation>
    <scope>NUCLEOTIDE SEQUENCE [LARGE SCALE GENOMIC DNA]</scope>
    <source>
        <strain evidence="1 2">T2</strain>
    </source>
</reference>
<protein>
    <submittedName>
        <fullName evidence="1">Uncharacterized protein</fullName>
    </submittedName>
</protein>
<gene>
    <name evidence="1" type="ORF">D2917_18265</name>
</gene>
<dbReference type="RefSeq" id="WP_151071476.1">
    <property type="nucleotide sequence ID" value="NZ_CP032519.1"/>
</dbReference>
<evidence type="ECO:0000313" key="2">
    <source>
        <dbReference type="Proteomes" id="UP000325743"/>
    </source>
</evidence>
<proteinExistence type="predicted"/>
<name>A0A5P3VIH4_9BURK</name>
<dbReference type="Proteomes" id="UP000325743">
    <property type="component" value="Chromosome 2"/>
</dbReference>